<name>A0A6A2YYD0_HIBSY</name>
<keyword evidence="2" id="KW-0732">Signal</keyword>
<dbReference type="Gene3D" id="2.60.120.430">
    <property type="entry name" value="Galactose-binding lectin"/>
    <property type="match status" value="1"/>
</dbReference>
<feature type="region of interest" description="Disordered" evidence="1">
    <location>
        <begin position="46"/>
        <end position="66"/>
    </location>
</feature>
<protein>
    <submittedName>
        <fullName evidence="3">Uncharacterized protein</fullName>
    </submittedName>
</protein>
<accession>A0A6A2YYD0</accession>
<keyword evidence="4" id="KW-1185">Reference proteome</keyword>
<evidence type="ECO:0000256" key="2">
    <source>
        <dbReference type="SAM" id="SignalP"/>
    </source>
</evidence>
<evidence type="ECO:0000256" key="1">
    <source>
        <dbReference type="SAM" id="MobiDB-lite"/>
    </source>
</evidence>
<evidence type="ECO:0000313" key="4">
    <source>
        <dbReference type="Proteomes" id="UP000436088"/>
    </source>
</evidence>
<reference evidence="3" key="1">
    <citation type="submission" date="2019-09" db="EMBL/GenBank/DDBJ databases">
        <title>Draft genome information of white flower Hibiscus syriacus.</title>
        <authorList>
            <person name="Kim Y.-M."/>
        </authorList>
    </citation>
    <scope>NUCLEOTIDE SEQUENCE [LARGE SCALE GENOMIC DNA]</scope>
    <source>
        <strain evidence="3">YM2019G1</strain>
    </source>
</reference>
<feature type="compositionally biased region" description="Low complexity" evidence="1">
    <location>
        <begin position="48"/>
        <end position="65"/>
    </location>
</feature>
<gene>
    <name evidence="3" type="ORF">F3Y22_tig00111105pilonHSYRG00005</name>
</gene>
<evidence type="ECO:0000313" key="3">
    <source>
        <dbReference type="EMBL" id="KAE8684584.1"/>
    </source>
</evidence>
<dbReference type="EMBL" id="VEPZ02001236">
    <property type="protein sequence ID" value="KAE8684584.1"/>
    <property type="molecule type" value="Genomic_DNA"/>
</dbReference>
<feature type="signal peptide" evidence="2">
    <location>
        <begin position="1"/>
        <end position="19"/>
    </location>
</feature>
<dbReference type="PANTHER" id="PTHR34590">
    <property type="entry name" value="OS03G0124300 PROTEIN-RELATED"/>
    <property type="match status" value="1"/>
</dbReference>
<dbReference type="Proteomes" id="UP000436088">
    <property type="component" value="Unassembled WGS sequence"/>
</dbReference>
<sequence length="121" mass="13266">MYFVLAAILLSFWGFRIEASFTPADNYLIASGSSRNFTFRGRTFVPDSGRSSSSLKSGTSFVTSSDSIHPPPIYQSARVFSGIASYEFDIQREGHPLRRTPLDLALLPPSSEIGAELVDGR</sequence>
<comment type="caution">
    <text evidence="3">The sequence shown here is derived from an EMBL/GenBank/DDBJ whole genome shotgun (WGS) entry which is preliminary data.</text>
</comment>
<proteinExistence type="predicted"/>
<dbReference type="AlphaFoldDB" id="A0A6A2YYD0"/>
<feature type="chain" id="PRO_5025378877" evidence="2">
    <location>
        <begin position="20"/>
        <end position="121"/>
    </location>
</feature>
<dbReference type="GO" id="GO:0004714">
    <property type="term" value="F:transmembrane receptor protein tyrosine kinase activity"/>
    <property type="evidence" value="ECO:0007669"/>
    <property type="project" value="InterPro"/>
</dbReference>
<organism evidence="3 4">
    <name type="scientific">Hibiscus syriacus</name>
    <name type="common">Rose of Sharon</name>
    <dbReference type="NCBI Taxonomy" id="106335"/>
    <lineage>
        <taxon>Eukaryota</taxon>
        <taxon>Viridiplantae</taxon>
        <taxon>Streptophyta</taxon>
        <taxon>Embryophyta</taxon>
        <taxon>Tracheophyta</taxon>
        <taxon>Spermatophyta</taxon>
        <taxon>Magnoliopsida</taxon>
        <taxon>eudicotyledons</taxon>
        <taxon>Gunneridae</taxon>
        <taxon>Pentapetalae</taxon>
        <taxon>rosids</taxon>
        <taxon>malvids</taxon>
        <taxon>Malvales</taxon>
        <taxon>Malvaceae</taxon>
        <taxon>Malvoideae</taxon>
        <taxon>Hibiscus</taxon>
    </lineage>
</organism>
<dbReference type="InterPro" id="IPR045272">
    <property type="entry name" value="ANXUR1/2-like"/>
</dbReference>
<dbReference type="PANTHER" id="PTHR34590:SF10">
    <property type="entry name" value="RECEPTOR-LIKE PROTEIN KINASE HERK 1"/>
    <property type="match status" value="1"/>
</dbReference>